<feature type="compositionally biased region" description="Basic and acidic residues" evidence="1">
    <location>
        <begin position="257"/>
        <end position="272"/>
    </location>
</feature>
<feature type="region of interest" description="Disordered" evidence="1">
    <location>
        <begin position="238"/>
        <end position="272"/>
    </location>
</feature>
<feature type="compositionally biased region" description="Polar residues" evidence="1">
    <location>
        <begin position="32"/>
        <end position="46"/>
    </location>
</feature>
<feature type="compositionally biased region" description="Low complexity" evidence="1">
    <location>
        <begin position="93"/>
        <end position="106"/>
    </location>
</feature>
<proteinExistence type="predicted"/>
<gene>
    <name evidence="2" type="ORF">ABG768_021954</name>
</gene>
<protein>
    <submittedName>
        <fullName evidence="2">Uncharacterized protein</fullName>
    </submittedName>
</protein>
<name>A0AAW2AV15_CULAL</name>
<reference evidence="2 3" key="1">
    <citation type="submission" date="2024-05" db="EMBL/GenBank/DDBJ databases">
        <title>A high-quality chromosomal-level genome assembly of Topmouth culter (Culter alburnus).</title>
        <authorList>
            <person name="Zhao H."/>
        </authorList>
    </citation>
    <scope>NUCLEOTIDE SEQUENCE [LARGE SCALE GENOMIC DNA]</scope>
    <source>
        <strain evidence="2">CATC2023</strain>
        <tissue evidence="2">Muscle</tissue>
    </source>
</reference>
<organism evidence="2 3">
    <name type="scientific">Culter alburnus</name>
    <name type="common">Topmouth culter</name>
    <dbReference type="NCBI Taxonomy" id="194366"/>
    <lineage>
        <taxon>Eukaryota</taxon>
        <taxon>Metazoa</taxon>
        <taxon>Chordata</taxon>
        <taxon>Craniata</taxon>
        <taxon>Vertebrata</taxon>
        <taxon>Euteleostomi</taxon>
        <taxon>Actinopterygii</taxon>
        <taxon>Neopterygii</taxon>
        <taxon>Teleostei</taxon>
        <taxon>Ostariophysi</taxon>
        <taxon>Cypriniformes</taxon>
        <taxon>Xenocyprididae</taxon>
        <taxon>Xenocypridinae</taxon>
        <taxon>Culter</taxon>
    </lineage>
</organism>
<evidence type="ECO:0000313" key="2">
    <source>
        <dbReference type="EMBL" id="KAK9976751.1"/>
    </source>
</evidence>
<sequence>MSASSAPVNPSVRPKRRPAYLQDYEVDIPSLHKSSSPVNTRQQAVESSDDDYSSSQIGASAAKPKRAHSLPVFSPPSRLTVRDEHRDLLNPLQQHISSSSRQSSPQCPNRPLLSEPNAEFRPLSDEGDGYQSDRSDESSIKLQRISEENSRLRETQQAIKADLKRIETAKDELIQLLDRACSLQRPLSTPNIQSNYPSVQFHHAAHVSDEDWPEPPPPIAYEEPEITKPYNDQQRLYSSTRATPTLTPRLTTVENPMDFRHPIQCDDQQRYG</sequence>
<feature type="region of interest" description="Disordered" evidence="1">
    <location>
        <begin position="1"/>
        <end position="155"/>
    </location>
</feature>
<dbReference type="AlphaFoldDB" id="A0AAW2AV15"/>
<comment type="caution">
    <text evidence="2">The sequence shown here is derived from an EMBL/GenBank/DDBJ whole genome shotgun (WGS) entry which is preliminary data.</text>
</comment>
<keyword evidence="3" id="KW-1185">Reference proteome</keyword>
<evidence type="ECO:0000313" key="3">
    <source>
        <dbReference type="Proteomes" id="UP001479290"/>
    </source>
</evidence>
<feature type="non-terminal residue" evidence="2">
    <location>
        <position position="272"/>
    </location>
</feature>
<feature type="compositionally biased region" description="Low complexity" evidence="1">
    <location>
        <begin position="238"/>
        <end position="252"/>
    </location>
</feature>
<dbReference type="EMBL" id="JAWDJR010000004">
    <property type="protein sequence ID" value="KAK9976751.1"/>
    <property type="molecule type" value="Genomic_DNA"/>
</dbReference>
<feature type="compositionally biased region" description="Basic and acidic residues" evidence="1">
    <location>
        <begin position="131"/>
        <end position="154"/>
    </location>
</feature>
<dbReference type="Proteomes" id="UP001479290">
    <property type="component" value="Unassembled WGS sequence"/>
</dbReference>
<accession>A0AAW2AV15</accession>
<evidence type="ECO:0000256" key="1">
    <source>
        <dbReference type="SAM" id="MobiDB-lite"/>
    </source>
</evidence>